<dbReference type="Proteomes" id="UP001642409">
    <property type="component" value="Unassembled WGS sequence"/>
</dbReference>
<evidence type="ECO:0000313" key="1">
    <source>
        <dbReference type="EMBL" id="CAL6039149.1"/>
    </source>
</evidence>
<dbReference type="EMBL" id="CAXDID020000141">
    <property type="protein sequence ID" value="CAL6039149.1"/>
    <property type="molecule type" value="Genomic_DNA"/>
</dbReference>
<proteinExistence type="predicted"/>
<comment type="caution">
    <text evidence="1">The sequence shown here is derived from an EMBL/GenBank/DDBJ whole genome shotgun (WGS) entry which is preliminary data.</text>
</comment>
<reference evidence="1 2" key="1">
    <citation type="submission" date="2024-07" db="EMBL/GenBank/DDBJ databases">
        <authorList>
            <person name="Akdeniz Z."/>
        </authorList>
    </citation>
    <scope>NUCLEOTIDE SEQUENCE [LARGE SCALE GENOMIC DNA]</scope>
</reference>
<protein>
    <submittedName>
        <fullName evidence="1">Hypothetical_protein</fullName>
    </submittedName>
</protein>
<evidence type="ECO:0000313" key="2">
    <source>
        <dbReference type="Proteomes" id="UP001642409"/>
    </source>
</evidence>
<keyword evidence="2" id="KW-1185">Reference proteome</keyword>
<gene>
    <name evidence="1" type="ORF">HINF_LOCUS37717</name>
</gene>
<name>A0ABP1JHS9_9EUKA</name>
<organism evidence="1 2">
    <name type="scientific">Hexamita inflata</name>
    <dbReference type="NCBI Taxonomy" id="28002"/>
    <lineage>
        <taxon>Eukaryota</taxon>
        <taxon>Metamonada</taxon>
        <taxon>Diplomonadida</taxon>
        <taxon>Hexamitidae</taxon>
        <taxon>Hexamitinae</taxon>
        <taxon>Hexamita</taxon>
    </lineage>
</organism>
<sequence length="156" mass="18439">MQDNNAQRIQNAVQNAMPQFSILILQVINDYFQSQNRDDLKTDALRQALINYRQYYAEVKQIHLDFKQLAAQLGLTEKEVSQKFRILQDNELDGWSPERTQVVQERAQELRQMHPELNKEQLKAQLDKEFGLAPEYSQSPKKITNRISYILKKLFE</sequence>
<accession>A0ABP1JHS9</accession>